<evidence type="ECO:0000313" key="2">
    <source>
        <dbReference type="EMBL" id="MFD0625989.1"/>
    </source>
</evidence>
<name>A0ABW2WX54_9ACTN</name>
<proteinExistence type="predicted"/>
<comment type="caution">
    <text evidence="2">The sequence shown here is derived from an EMBL/GenBank/DDBJ whole genome shotgun (WGS) entry which is preliminary data.</text>
</comment>
<reference evidence="3" key="1">
    <citation type="journal article" date="2019" name="Int. J. Syst. Evol. Microbiol.">
        <title>The Global Catalogue of Microorganisms (GCM) 10K type strain sequencing project: providing services to taxonomists for standard genome sequencing and annotation.</title>
        <authorList>
            <consortium name="The Broad Institute Genomics Platform"/>
            <consortium name="The Broad Institute Genome Sequencing Center for Infectious Disease"/>
            <person name="Wu L."/>
            <person name="Ma J."/>
        </authorList>
    </citation>
    <scope>NUCLEOTIDE SEQUENCE [LARGE SCALE GENOMIC DNA]</scope>
    <source>
        <strain evidence="3">JCM 12607</strain>
    </source>
</reference>
<keyword evidence="3" id="KW-1185">Reference proteome</keyword>
<protein>
    <submittedName>
        <fullName evidence="2">Uncharacterized protein</fullName>
    </submittedName>
</protein>
<sequence>MSAPEERAALPPASLYSCALRLLRAEPDGRLPEGGYALPDPPERRPRTRTSWKSACAALTEALTEALTPLTPRTDTDTGTGTDTPGVAQAAEEIHLRLAGLSIRGGHVQSVVTGLPLADEDWARALGRCLTRTGTSPMAVCVGLALLTRLGEPEDVPYLRVLGRLRDLADHAVRALDPIDSPTAALVWLGQHARGPELRGLVYALAAGEASSVPGRLEAVLRKVRAVRPETARRVAEAVRLADLLREARPGEAGLVAGAGRLLRRISGVNDYRAEVLTCPVAVGLFEAFAVRAAELPPTLDHHAILLSVALELHSGPSRLLEWGTGRREALLGRLESVLGRPDWRALLAGGSAEAGDPAGQRRLDWARRTVCQPFRRDAGCTGPAGRLRIEATVLDPVDPDIVETRILIDGRPLVPAAFGRGGAHAPEYLLDSGRLRATDEPREVQLAEAYCTEGCCGALHVTIRRDGDHVIWSDWRRPPPPSSLLPARELPEYRFEAAAYDAEIARAENDHSWAWPARKTARLIAAGLRDRPDLLTRWDVEPGWIGTDFRDRDRTVVTLGHRAGPSAGRGAEDAHRQHLVWHIPDDATTPEHRAAAALHRLATVDPRTYGGGGAGRSARAT</sequence>
<dbReference type="Proteomes" id="UP001596915">
    <property type="component" value="Unassembled WGS sequence"/>
</dbReference>
<dbReference type="EMBL" id="JBHTGL010000008">
    <property type="protein sequence ID" value="MFD0625989.1"/>
    <property type="molecule type" value="Genomic_DNA"/>
</dbReference>
<evidence type="ECO:0000313" key="3">
    <source>
        <dbReference type="Proteomes" id="UP001596915"/>
    </source>
</evidence>
<accession>A0ABW2WX54</accession>
<gene>
    <name evidence="2" type="ORF">ACFQ2K_27865</name>
</gene>
<dbReference type="PROSITE" id="PS51257">
    <property type="entry name" value="PROKAR_LIPOPROTEIN"/>
    <property type="match status" value="1"/>
</dbReference>
<organism evidence="2 3">
    <name type="scientific">Streptomyces sanglieri</name>
    <dbReference type="NCBI Taxonomy" id="193460"/>
    <lineage>
        <taxon>Bacteria</taxon>
        <taxon>Bacillati</taxon>
        <taxon>Actinomycetota</taxon>
        <taxon>Actinomycetes</taxon>
        <taxon>Kitasatosporales</taxon>
        <taxon>Streptomycetaceae</taxon>
        <taxon>Streptomyces</taxon>
    </lineage>
</organism>
<evidence type="ECO:0000256" key="1">
    <source>
        <dbReference type="SAM" id="MobiDB-lite"/>
    </source>
</evidence>
<feature type="region of interest" description="Disordered" evidence="1">
    <location>
        <begin position="29"/>
        <end position="48"/>
    </location>
</feature>